<dbReference type="Pfam" id="PF13400">
    <property type="entry name" value="Tad"/>
    <property type="match status" value="1"/>
</dbReference>
<dbReference type="AlphaFoldDB" id="A0A2A3K1N0"/>
<dbReference type="InterPro" id="IPR028087">
    <property type="entry name" value="Tad_N"/>
</dbReference>
<reference evidence="5" key="2">
    <citation type="submission" date="2023-07" db="EMBL/GenBank/DDBJ databases">
        <title>Yangia mangrovi SAOS 153D genome.</title>
        <authorList>
            <person name="Verma A."/>
            <person name="Pal Y."/>
            <person name="Sundharam S."/>
            <person name="Bisht B."/>
            <person name="Srinivasan K."/>
        </authorList>
    </citation>
    <scope>NUCLEOTIDE SEQUENCE [LARGE SCALE GENOMIC DNA]</scope>
    <source>
        <strain evidence="5">SAOS 153D</strain>
    </source>
</reference>
<reference evidence="4" key="1">
    <citation type="submission" date="2017-09" db="EMBL/GenBank/DDBJ databases">
        <title>Yangia sp. SAOS 153D whole genome sequencing.</title>
        <authorList>
            <person name="Verma A."/>
            <person name="Krishnamurthi S."/>
        </authorList>
    </citation>
    <scope>NUCLEOTIDE SEQUENCE [LARGE SCALE GENOMIC DNA]</scope>
    <source>
        <strain evidence="4">SAOS 153D</strain>
    </source>
</reference>
<keyword evidence="1" id="KW-0472">Membrane</keyword>
<accession>A0A2A3K1N0</accession>
<keyword evidence="1" id="KW-0812">Transmembrane</keyword>
<dbReference type="Proteomes" id="UP000217448">
    <property type="component" value="Unassembled WGS sequence"/>
</dbReference>
<gene>
    <name evidence="3" type="ORF">CLG85_016965</name>
    <name evidence="4" type="ORF">CLG85_02790</name>
</gene>
<dbReference type="RefSeq" id="WP_095880885.1">
    <property type="nucleotide sequence ID" value="NZ_NTHN02000034.1"/>
</dbReference>
<evidence type="ECO:0000313" key="4">
    <source>
        <dbReference type="EMBL" id="PBD20629.1"/>
    </source>
</evidence>
<dbReference type="EMBL" id="NTHN02000034">
    <property type="protein sequence ID" value="MCT4371917.1"/>
    <property type="molecule type" value="Genomic_DNA"/>
</dbReference>
<name>A0A2A3K1N0_9RHOB</name>
<organism evidence="4">
    <name type="scientific">Alloyangia mangrovi</name>
    <dbReference type="NCBI Taxonomy" id="1779329"/>
    <lineage>
        <taxon>Bacteria</taxon>
        <taxon>Pseudomonadati</taxon>
        <taxon>Pseudomonadota</taxon>
        <taxon>Alphaproteobacteria</taxon>
        <taxon>Rhodobacterales</taxon>
        <taxon>Roseobacteraceae</taxon>
        <taxon>Alloyangia</taxon>
    </lineage>
</organism>
<dbReference type="OrthoDB" id="8014659at2"/>
<reference evidence="3" key="3">
    <citation type="submission" date="2024-05" db="EMBL/GenBank/DDBJ databases">
        <title>Yangia mangrovi SAOS 153D genome.</title>
        <authorList>
            <person name="Verma A."/>
            <person name="Pal Y."/>
            <person name="Sundharam S."/>
            <person name="Bisht B."/>
            <person name="Srinivasan K."/>
        </authorList>
    </citation>
    <scope>NUCLEOTIDE SEQUENCE</scope>
    <source>
        <strain evidence="3">SAOS 153D</strain>
    </source>
</reference>
<comment type="caution">
    <text evidence="4">The sequence shown here is derived from an EMBL/GenBank/DDBJ whole genome shotgun (WGS) entry which is preliminary data.</text>
</comment>
<evidence type="ECO:0000313" key="3">
    <source>
        <dbReference type="EMBL" id="MCT4371917.1"/>
    </source>
</evidence>
<keyword evidence="1" id="KW-1133">Transmembrane helix</keyword>
<dbReference type="EMBL" id="NTHN01000029">
    <property type="protein sequence ID" value="PBD20629.1"/>
    <property type="molecule type" value="Genomic_DNA"/>
</dbReference>
<sequence>MIKEFRSSEDGFIFVFSLLLLPVFIGFGVILFDVSRGNNAHADLQAAADAVALAGARELDGGADALVRARAAMAQLDNTVSLLQFATATPVSLVYDQTDTPFYVRFLDLIPVQDTIPIDDAWIAAHQTEDPSEAEYVYAQARSADLETLFARALNWVTGGVPVAAVAVAKAESAACDIPPVFICNPFEYDSSGNYVGDGLQLAFQNGDFHGRMIRLHPSGNETPMPGNFGFLDVSEADVSNDANPGGGARSINDYFAGRRNRTCYSSKSVTTKPGASNSIRSGINTRFDMFGGRYSSGRVNGRDGFDVRTARSVRKGILPRTQGNTVQDCVMNGGAISSQAEIGDDHVWTPGVGFNANGVTDYAYGLPDNATMLPPNTGGSVTSDDVAGAYIGTGVWDGQTYLDRNYGSYAPIYADIPSSFPGVTEGYAGPGTVGASRYDVYQYELETQVTVAGTPMDLFEVRAPGDPLVTDPSPNGESGAALCNPGHVVSDDLPDPRVLIAAIIDCGTHADENGRSEFPVNSYASIFMTRPMISYAPGVDMTIDVEIIDITGFGGNGTLETFIRQEAILVR</sequence>
<protein>
    <recommendedName>
        <fullName evidence="2">Putative Flp pilus-assembly TadG-like N-terminal domain-containing protein</fullName>
    </recommendedName>
</protein>
<evidence type="ECO:0000259" key="2">
    <source>
        <dbReference type="Pfam" id="PF13400"/>
    </source>
</evidence>
<proteinExistence type="predicted"/>
<evidence type="ECO:0000256" key="1">
    <source>
        <dbReference type="SAM" id="Phobius"/>
    </source>
</evidence>
<keyword evidence="5" id="KW-1185">Reference proteome</keyword>
<feature type="domain" description="Putative Flp pilus-assembly TadG-like N-terminal" evidence="2">
    <location>
        <begin position="11"/>
        <end position="57"/>
    </location>
</feature>
<evidence type="ECO:0000313" key="5">
    <source>
        <dbReference type="Proteomes" id="UP000217448"/>
    </source>
</evidence>
<feature type="transmembrane region" description="Helical" evidence="1">
    <location>
        <begin position="12"/>
        <end position="32"/>
    </location>
</feature>